<gene>
    <name evidence="2" type="ORF">LCGC14_2161030</name>
</gene>
<evidence type="ECO:0000256" key="1">
    <source>
        <dbReference type="SAM" id="MobiDB-lite"/>
    </source>
</evidence>
<feature type="compositionally biased region" description="Polar residues" evidence="1">
    <location>
        <begin position="27"/>
        <end position="37"/>
    </location>
</feature>
<reference evidence="2" key="1">
    <citation type="journal article" date="2015" name="Nature">
        <title>Complex archaea that bridge the gap between prokaryotes and eukaryotes.</title>
        <authorList>
            <person name="Spang A."/>
            <person name="Saw J.H."/>
            <person name="Jorgensen S.L."/>
            <person name="Zaremba-Niedzwiedzka K."/>
            <person name="Martijn J."/>
            <person name="Lind A.E."/>
            <person name="van Eijk R."/>
            <person name="Schleper C."/>
            <person name="Guy L."/>
            <person name="Ettema T.J."/>
        </authorList>
    </citation>
    <scope>NUCLEOTIDE SEQUENCE</scope>
</reference>
<dbReference type="EMBL" id="LAZR01027727">
    <property type="protein sequence ID" value="KKL64830.1"/>
    <property type="molecule type" value="Genomic_DNA"/>
</dbReference>
<feature type="non-terminal residue" evidence="2">
    <location>
        <position position="37"/>
    </location>
</feature>
<name>A0A0F9G5L0_9ZZZZ</name>
<feature type="compositionally biased region" description="Basic and acidic residues" evidence="1">
    <location>
        <begin position="16"/>
        <end position="26"/>
    </location>
</feature>
<sequence length="37" mass="4292">MTNLFIHGILRLDRPREEDGRGKEENTTLQVISQIPN</sequence>
<evidence type="ECO:0000313" key="2">
    <source>
        <dbReference type="EMBL" id="KKL64830.1"/>
    </source>
</evidence>
<feature type="region of interest" description="Disordered" evidence="1">
    <location>
        <begin position="16"/>
        <end position="37"/>
    </location>
</feature>
<protein>
    <submittedName>
        <fullName evidence="2">Uncharacterized protein</fullName>
    </submittedName>
</protein>
<organism evidence="2">
    <name type="scientific">marine sediment metagenome</name>
    <dbReference type="NCBI Taxonomy" id="412755"/>
    <lineage>
        <taxon>unclassified sequences</taxon>
        <taxon>metagenomes</taxon>
        <taxon>ecological metagenomes</taxon>
    </lineage>
</organism>
<proteinExistence type="predicted"/>
<dbReference type="AlphaFoldDB" id="A0A0F9G5L0"/>
<accession>A0A0F9G5L0</accession>
<comment type="caution">
    <text evidence="2">The sequence shown here is derived from an EMBL/GenBank/DDBJ whole genome shotgun (WGS) entry which is preliminary data.</text>
</comment>